<evidence type="ECO:0000313" key="6">
    <source>
        <dbReference type="Proteomes" id="UP000289437"/>
    </source>
</evidence>
<evidence type="ECO:0000313" key="5">
    <source>
        <dbReference type="EMBL" id="RXH58129.1"/>
    </source>
</evidence>
<dbReference type="Gene3D" id="3.40.309.10">
    <property type="entry name" value="Aldehyde Dehydrogenase, Chain A, domain 2"/>
    <property type="match status" value="1"/>
</dbReference>
<dbReference type="InterPro" id="IPR016162">
    <property type="entry name" value="Ald_DH_N"/>
</dbReference>
<dbReference type="PROSITE" id="PS00070">
    <property type="entry name" value="ALDEHYDE_DEHYDR_CYS"/>
    <property type="match status" value="1"/>
</dbReference>
<dbReference type="FunFam" id="3.40.309.10:FF:000010">
    <property type="entry name" value="Gamma-aminobutyraldehyde dehydrogenase"/>
    <property type="match status" value="1"/>
</dbReference>
<dbReference type="Pfam" id="PF00171">
    <property type="entry name" value="Aldedh"/>
    <property type="match status" value="1"/>
</dbReference>
<dbReference type="InterPro" id="IPR044148">
    <property type="entry name" value="ALDH_GabD1-like"/>
</dbReference>
<comment type="similarity">
    <text evidence="1">Belongs to the aldehyde dehydrogenase family.</text>
</comment>
<proteinExistence type="inferred from homology"/>
<keyword evidence="3" id="KW-0560">Oxidoreductase</keyword>
<dbReference type="GO" id="GO:0004777">
    <property type="term" value="F:succinate-semialdehyde dehydrogenase (NAD+) activity"/>
    <property type="evidence" value="ECO:0007669"/>
    <property type="project" value="TreeGrafter"/>
</dbReference>
<dbReference type="PANTHER" id="PTHR43217">
    <property type="entry name" value="SUCCINATE SEMIALDEHYDE DEHYDROGENASE [NAD(P)+] SAD"/>
    <property type="match status" value="1"/>
</dbReference>
<keyword evidence="2" id="KW-0521">NADP</keyword>
<protein>
    <submittedName>
        <fullName evidence="5">Succinate-semialdehyde dehydrogenase [NAD]</fullName>
    </submittedName>
</protein>
<dbReference type="Proteomes" id="UP000289437">
    <property type="component" value="Unassembled WGS sequence"/>
</dbReference>
<evidence type="ECO:0000256" key="3">
    <source>
        <dbReference type="ARBA" id="ARBA00023002"/>
    </source>
</evidence>
<feature type="domain" description="Aldehyde dehydrogenase" evidence="4">
    <location>
        <begin position="4"/>
        <end position="454"/>
    </location>
</feature>
<dbReference type="EMBL" id="RDSM01000001">
    <property type="protein sequence ID" value="RXH58129.1"/>
    <property type="molecule type" value="Genomic_DNA"/>
</dbReference>
<comment type="caution">
    <text evidence="5">The sequence shown here is derived from an EMBL/GenBank/DDBJ whole genome shotgun (WGS) entry which is preliminary data.</text>
</comment>
<evidence type="ECO:0000256" key="1">
    <source>
        <dbReference type="ARBA" id="ARBA00009986"/>
    </source>
</evidence>
<keyword evidence="6" id="KW-1185">Reference proteome</keyword>
<dbReference type="RefSeq" id="WP_128912178.1">
    <property type="nucleotide sequence ID" value="NZ_RDSM01000001.1"/>
</dbReference>
<dbReference type="InterPro" id="IPR047110">
    <property type="entry name" value="GABD/Sad-like"/>
</dbReference>
<evidence type="ECO:0000259" key="4">
    <source>
        <dbReference type="Pfam" id="PF00171"/>
    </source>
</evidence>
<dbReference type="SUPFAM" id="SSF53720">
    <property type="entry name" value="ALDH-like"/>
    <property type="match status" value="1"/>
</dbReference>
<dbReference type="Gene3D" id="3.40.605.10">
    <property type="entry name" value="Aldehyde Dehydrogenase, Chain A, domain 1"/>
    <property type="match status" value="1"/>
</dbReference>
<dbReference type="InterPro" id="IPR016163">
    <property type="entry name" value="Ald_DH_C"/>
</dbReference>
<dbReference type="GO" id="GO:0004030">
    <property type="term" value="F:aldehyde dehydrogenase [NAD(P)+] activity"/>
    <property type="evidence" value="ECO:0007669"/>
    <property type="project" value="InterPro"/>
</dbReference>
<reference evidence="6" key="2">
    <citation type="submission" date="2019-02" db="EMBL/GenBank/DDBJ databases">
        <title>Granulicella sibirica sp. nov., a psychrotolerant acidobacterium isolated from an organic soil layer in forested tundra, West Siberia.</title>
        <authorList>
            <person name="Oshkin I.Y."/>
            <person name="Kulichevskaya I.S."/>
            <person name="Rijpstra W.I.C."/>
            <person name="Sinninghe Damste J.S."/>
            <person name="Rakitin A.L."/>
            <person name="Ravin N.V."/>
            <person name="Dedysh S.N."/>
        </authorList>
    </citation>
    <scope>NUCLEOTIDE SEQUENCE [LARGE SCALE GENOMIC DNA]</scope>
    <source>
        <strain evidence="6">AF10</strain>
    </source>
</reference>
<gene>
    <name evidence="5" type="ORF">GRAN_1439</name>
</gene>
<accession>A0A4Q0T7Y2</accession>
<dbReference type="AlphaFoldDB" id="A0A4Q0T7Y2"/>
<dbReference type="CDD" id="cd07100">
    <property type="entry name" value="ALDH_SSADH1_GabD1"/>
    <property type="match status" value="1"/>
</dbReference>
<dbReference type="FunFam" id="3.40.605.10:FF:000012">
    <property type="entry name" value="NAD-dependent succinate-semialdehyde dehydrogenase"/>
    <property type="match status" value="1"/>
</dbReference>
<sequence length="513" mass="55159">MSASSFATVNPSTGEQIETFTYFAPAQIDQVIGRADRSFQSFRKLSVHKRAHLFSALGQALRNNEAQLAKVITTEMGKVYGEAEAEVEKCANEADWYAEHGPKIMADEPAATGAVDAYVSYLPLGPILAIMPWNFPIWQLTRMAIPTILAGNTVLVKHSANTQRSSLEFERVMLEAGFPEGVFQNLIVNRERVVDVINDSRIQGASVTGSVGAGSAVASEAGKVIKKTVMELGGSDAFIVCEDADIPKAVAAGIKGRFHNCGQVCLAAKRFILVGRIADEFERLFVEATEALTIGNPFESGIQLGPMARVDLRDSLHKQVEDSVAKGAEVLCGGKTISGKGAFYSPTVLTRVTEGMAAFDDETFGPVAAITRVPDLDAAVRAANASQFGLSGNLWTKDVENARKIARDLYTGGVFINGVTATDPRVPVGGVKNSGYGRELSSFGAHAFVNAQTVCWQGARNTVQVWEAIISPFGARSLQCQKLKTPRSKTVLTSLEHSWRTVAGESNLIPWDK</sequence>
<dbReference type="InterPro" id="IPR016161">
    <property type="entry name" value="Ald_DH/histidinol_DH"/>
</dbReference>
<dbReference type="PANTHER" id="PTHR43217:SF1">
    <property type="entry name" value="SUCCINATE SEMIALDEHYDE DEHYDROGENASE [NAD(P)+] SAD"/>
    <property type="match status" value="1"/>
</dbReference>
<organism evidence="5 6">
    <name type="scientific">Granulicella sibirica</name>
    <dbReference type="NCBI Taxonomy" id="2479048"/>
    <lineage>
        <taxon>Bacteria</taxon>
        <taxon>Pseudomonadati</taxon>
        <taxon>Acidobacteriota</taxon>
        <taxon>Terriglobia</taxon>
        <taxon>Terriglobales</taxon>
        <taxon>Acidobacteriaceae</taxon>
        <taxon>Granulicella</taxon>
    </lineage>
</organism>
<name>A0A4Q0T7Y2_9BACT</name>
<dbReference type="InterPro" id="IPR016160">
    <property type="entry name" value="Ald_DH_CS_CYS"/>
</dbReference>
<evidence type="ECO:0000256" key="2">
    <source>
        <dbReference type="ARBA" id="ARBA00022857"/>
    </source>
</evidence>
<dbReference type="InterPro" id="IPR015590">
    <property type="entry name" value="Aldehyde_DH_dom"/>
</dbReference>
<dbReference type="OrthoDB" id="9762913at2"/>
<reference evidence="5 6" key="1">
    <citation type="submission" date="2018-11" db="EMBL/GenBank/DDBJ databases">
        <authorList>
            <person name="Mardanov A.V."/>
            <person name="Ravin N.V."/>
            <person name="Dedysh S.N."/>
        </authorList>
    </citation>
    <scope>NUCLEOTIDE SEQUENCE [LARGE SCALE GENOMIC DNA]</scope>
    <source>
        <strain evidence="5 6">AF10</strain>
    </source>
</reference>